<evidence type="ECO:0000313" key="1">
    <source>
        <dbReference type="EMBL" id="KAH9420674.1"/>
    </source>
</evidence>
<dbReference type="Proteomes" id="UP000887458">
    <property type="component" value="Unassembled WGS sequence"/>
</dbReference>
<evidence type="ECO:0000313" key="2">
    <source>
        <dbReference type="Proteomes" id="UP000887458"/>
    </source>
</evidence>
<protein>
    <submittedName>
        <fullName evidence="1">Uncharacterized protein</fullName>
    </submittedName>
</protein>
<keyword evidence="2" id="KW-1185">Reference proteome</keyword>
<accession>A0ABQ8JDJ7</accession>
<gene>
    <name evidence="1" type="ORF">DERP_001105</name>
</gene>
<name>A0ABQ8JDJ7_DERPT</name>
<organism evidence="1 2">
    <name type="scientific">Dermatophagoides pteronyssinus</name>
    <name type="common">European house dust mite</name>
    <dbReference type="NCBI Taxonomy" id="6956"/>
    <lineage>
        <taxon>Eukaryota</taxon>
        <taxon>Metazoa</taxon>
        <taxon>Ecdysozoa</taxon>
        <taxon>Arthropoda</taxon>
        <taxon>Chelicerata</taxon>
        <taxon>Arachnida</taxon>
        <taxon>Acari</taxon>
        <taxon>Acariformes</taxon>
        <taxon>Sarcoptiformes</taxon>
        <taxon>Astigmata</taxon>
        <taxon>Psoroptidia</taxon>
        <taxon>Analgoidea</taxon>
        <taxon>Pyroglyphidae</taxon>
        <taxon>Dermatophagoidinae</taxon>
        <taxon>Dermatophagoides</taxon>
    </lineage>
</organism>
<sequence length="65" mass="7811">MDRGVKVHVQVVIFFCPHCMRTEAWSISYKMRSTFIYLVDVEDDDSLKVQPVAHVEHYRYQQKYS</sequence>
<reference evidence="1 2" key="2">
    <citation type="journal article" date="2022" name="Mol. Biol. Evol.">
        <title>Comparative Genomics Reveals Insights into the Divergent Evolution of Astigmatic Mites and Household Pest Adaptations.</title>
        <authorList>
            <person name="Xiong Q."/>
            <person name="Wan A.T."/>
            <person name="Liu X."/>
            <person name="Fung C.S."/>
            <person name="Xiao X."/>
            <person name="Malainual N."/>
            <person name="Hou J."/>
            <person name="Wang L."/>
            <person name="Wang M."/>
            <person name="Yang K.Y."/>
            <person name="Cui Y."/>
            <person name="Leung E.L."/>
            <person name="Nong W."/>
            <person name="Shin S.K."/>
            <person name="Au S.W."/>
            <person name="Jeong K.Y."/>
            <person name="Chew F.T."/>
            <person name="Hui J.H."/>
            <person name="Leung T.F."/>
            <person name="Tungtrongchitr A."/>
            <person name="Zhong N."/>
            <person name="Liu Z."/>
            <person name="Tsui S.K."/>
        </authorList>
    </citation>
    <scope>NUCLEOTIDE SEQUENCE [LARGE SCALE GENOMIC DNA]</scope>
    <source>
        <strain evidence="1">Derp</strain>
    </source>
</reference>
<proteinExistence type="predicted"/>
<reference evidence="1 2" key="1">
    <citation type="journal article" date="2018" name="J. Allergy Clin. Immunol.">
        <title>High-quality assembly of Dermatophagoides pteronyssinus genome and transcriptome reveals a wide range of novel allergens.</title>
        <authorList>
            <person name="Liu X.Y."/>
            <person name="Yang K.Y."/>
            <person name="Wang M.Q."/>
            <person name="Kwok J.S."/>
            <person name="Zeng X."/>
            <person name="Yang Z."/>
            <person name="Xiao X.J."/>
            <person name="Lau C.P."/>
            <person name="Li Y."/>
            <person name="Huang Z.M."/>
            <person name="Ba J.G."/>
            <person name="Yim A.K."/>
            <person name="Ouyang C.Y."/>
            <person name="Ngai S.M."/>
            <person name="Chan T.F."/>
            <person name="Leung E.L."/>
            <person name="Liu L."/>
            <person name="Liu Z.G."/>
            <person name="Tsui S.K."/>
        </authorList>
    </citation>
    <scope>NUCLEOTIDE SEQUENCE [LARGE SCALE GENOMIC DNA]</scope>
    <source>
        <strain evidence="1">Derp</strain>
    </source>
</reference>
<dbReference type="EMBL" id="NJHN03000047">
    <property type="protein sequence ID" value="KAH9420674.1"/>
    <property type="molecule type" value="Genomic_DNA"/>
</dbReference>
<comment type="caution">
    <text evidence="1">The sequence shown here is derived from an EMBL/GenBank/DDBJ whole genome shotgun (WGS) entry which is preliminary data.</text>
</comment>